<dbReference type="AlphaFoldDB" id="A0A0A9C3U1"/>
<protein>
    <submittedName>
        <fullName evidence="1">Uncharacterized protein</fullName>
    </submittedName>
</protein>
<reference evidence="1" key="2">
    <citation type="journal article" date="2015" name="Data Brief">
        <title>Shoot transcriptome of the giant reed, Arundo donax.</title>
        <authorList>
            <person name="Barrero R.A."/>
            <person name="Guerrero F.D."/>
            <person name="Moolhuijzen P."/>
            <person name="Goolsby J.A."/>
            <person name="Tidwell J."/>
            <person name="Bellgard S.E."/>
            <person name="Bellgard M.I."/>
        </authorList>
    </citation>
    <scope>NUCLEOTIDE SEQUENCE</scope>
    <source>
        <tissue evidence="1">Shoot tissue taken approximately 20 cm above the soil surface</tissue>
    </source>
</reference>
<accession>A0A0A9C3U1</accession>
<evidence type="ECO:0000313" key="1">
    <source>
        <dbReference type="EMBL" id="JAD66197.1"/>
    </source>
</evidence>
<name>A0A0A9C3U1_ARUDO</name>
<proteinExistence type="predicted"/>
<dbReference type="PROSITE" id="PS51257">
    <property type="entry name" value="PROKAR_LIPOPROTEIN"/>
    <property type="match status" value="1"/>
</dbReference>
<dbReference type="EMBL" id="GBRH01231698">
    <property type="protein sequence ID" value="JAD66197.1"/>
    <property type="molecule type" value="Transcribed_RNA"/>
</dbReference>
<reference evidence="1" key="1">
    <citation type="submission" date="2014-09" db="EMBL/GenBank/DDBJ databases">
        <authorList>
            <person name="Magalhaes I.L.F."/>
            <person name="Oliveira U."/>
            <person name="Santos F.R."/>
            <person name="Vidigal T.H.D.A."/>
            <person name="Brescovit A.D."/>
            <person name="Santos A.J."/>
        </authorList>
    </citation>
    <scope>NUCLEOTIDE SEQUENCE</scope>
    <source>
        <tissue evidence="1">Shoot tissue taken approximately 20 cm above the soil surface</tissue>
    </source>
</reference>
<sequence length="83" mass="8774">MNRFPPTILLVAAVHVLGLGSCGLPRVACARECNCASEAVTVTTGNGCNARTLCPSPKLSDTTSKRTGALVLYRRKRIEVTGE</sequence>
<organism evidence="1">
    <name type="scientific">Arundo donax</name>
    <name type="common">Giant reed</name>
    <name type="synonym">Donax arundinaceus</name>
    <dbReference type="NCBI Taxonomy" id="35708"/>
    <lineage>
        <taxon>Eukaryota</taxon>
        <taxon>Viridiplantae</taxon>
        <taxon>Streptophyta</taxon>
        <taxon>Embryophyta</taxon>
        <taxon>Tracheophyta</taxon>
        <taxon>Spermatophyta</taxon>
        <taxon>Magnoliopsida</taxon>
        <taxon>Liliopsida</taxon>
        <taxon>Poales</taxon>
        <taxon>Poaceae</taxon>
        <taxon>PACMAD clade</taxon>
        <taxon>Arundinoideae</taxon>
        <taxon>Arundineae</taxon>
        <taxon>Arundo</taxon>
    </lineage>
</organism>